<comment type="similarity">
    <text evidence="2">Belongs to the peptidase M1 family.</text>
</comment>
<evidence type="ECO:0000256" key="9">
    <source>
        <dbReference type="SAM" id="MobiDB-lite"/>
    </source>
</evidence>
<keyword evidence="5" id="KW-0479">Metal-binding</keyword>
<evidence type="ECO:0000256" key="10">
    <source>
        <dbReference type="SAM" id="SignalP"/>
    </source>
</evidence>
<dbReference type="PANTHER" id="PTHR46322:SF1">
    <property type="entry name" value="PUROMYCIN-SENSITIVE AMINOPEPTIDASE"/>
    <property type="match status" value="1"/>
</dbReference>
<reference evidence="13" key="1">
    <citation type="submission" date="2013-10" db="EMBL/GenBank/DDBJ databases">
        <title>Genomic analysis of the causative agents of coccidiosis in chickens.</title>
        <authorList>
            <person name="Reid A.J."/>
            <person name="Blake D."/>
            <person name="Billington K."/>
            <person name="Browne H."/>
            <person name="Dunn M."/>
            <person name="Hung S."/>
            <person name="Kawahara F."/>
            <person name="Miranda-Saavedra D."/>
            <person name="Mourier T."/>
            <person name="Nagra H."/>
            <person name="Otto T.D."/>
            <person name="Rawlings N."/>
            <person name="Sanchez A."/>
            <person name="Sanders M."/>
            <person name="Subramaniam C."/>
            <person name="Tay Y."/>
            <person name="Dear P."/>
            <person name="Doerig C."/>
            <person name="Gruber A."/>
            <person name="Parkinson J."/>
            <person name="Shirley M."/>
            <person name="Wan K.L."/>
            <person name="Berriman M."/>
            <person name="Tomley F."/>
            <person name="Pain A."/>
        </authorList>
    </citation>
    <scope>NUCLEOTIDE SEQUENCE [LARGE SCALE GENOMIC DNA]</scope>
    <source>
        <strain evidence="13">Houghton</strain>
    </source>
</reference>
<feature type="chain" id="PRO_5004671249" evidence="10">
    <location>
        <begin position="20"/>
        <end position="476"/>
    </location>
</feature>
<feature type="domain" description="Peptidase M1 membrane alanine aminopeptidase" evidence="11">
    <location>
        <begin position="398"/>
        <end position="476"/>
    </location>
</feature>
<evidence type="ECO:0000313" key="14">
    <source>
        <dbReference type="Proteomes" id="UP000030744"/>
    </source>
</evidence>
<evidence type="ECO:0000256" key="8">
    <source>
        <dbReference type="ARBA" id="ARBA00023049"/>
    </source>
</evidence>
<dbReference type="InterPro" id="IPR027268">
    <property type="entry name" value="Peptidase_M4/M1_CTD_sf"/>
</dbReference>
<dbReference type="SUPFAM" id="SSF63737">
    <property type="entry name" value="Leukotriene A4 hydrolase N-terminal domain"/>
    <property type="match status" value="1"/>
</dbReference>
<evidence type="ECO:0000256" key="2">
    <source>
        <dbReference type="ARBA" id="ARBA00010136"/>
    </source>
</evidence>
<dbReference type="InterPro" id="IPR012779">
    <property type="entry name" value="Peptidase_M1_pepN"/>
</dbReference>
<keyword evidence="8" id="KW-0482">Metalloprotease</keyword>
<dbReference type="Gene3D" id="1.10.390.10">
    <property type="entry name" value="Neutral Protease Domain 2"/>
    <property type="match status" value="1"/>
</dbReference>
<dbReference type="EMBL" id="HG683484">
    <property type="protein sequence ID" value="CDJ31687.1"/>
    <property type="molecule type" value="Genomic_DNA"/>
</dbReference>
<comment type="cofactor">
    <cofactor evidence="1">
        <name>Zn(2+)</name>
        <dbReference type="ChEBI" id="CHEBI:29105"/>
    </cofactor>
</comment>
<evidence type="ECO:0000256" key="6">
    <source>
        <dbReference type="ARBA" id="ARBA00022801"/>
    </source>
</evidence>
<dbReference type="GO" id="GO:0008237">
    <property type="term" value="F:metallopeptidase activity"/>
    <property type="evidence" value="ECO:0007669"/>
    <property type="project" value="UniProtKB-KW"/>
</dbReference>
<evidence type="ECO:0000256" key="7">
    <source>
        <dbReference type="ARBA" id="ARBA00022833"/>
    </source>
</evidence>
<sequence length="476" mass="53277">MHLRLLGAVVSLGAGVGHSLPGVYGDAPALHAPPPLISSLFSPAAASWRQTSPSKEYDAPEAASFWDFALQQLPHLTGASAAPAQSSARALQDTSSANPEQPLKQLANKRTPEFHRSLYEAPAFEIDAVELTFKLDEDETEVISRLRVRRREGTEPQDLILDGEELQLNSIALNDVRLVEDNETGYSFVNGGSLRLPMNILPQQEGRRFFLEISVTISPKKNLQLSGLYWSNGTLVTQCEAEGYRRITYGLDRPDALSRYLVRLEADQKKYPVLLSNGNKLAEGPVRDNPDRHFAIFEDPFPKPTYLFAIVAGQFGSTEGEFQTASGRKVSLQLYSPPEDAGYLEFAKVFLRLSMQWDEEAFGREYDLDTLNVVCVNDFNSGAMENKGLLIFNCHSLDWTELWLKEGLTTFRERLFSTTLAPAAVHRIEDMKRLINLQFPEDSGALATPVRPESYLAVHNLYNRTTYWKGAEVMRM</sequence>
<dbReference type="Proteomes" id="UP000030744">
    <property type="component" value="Unassembled WGS sequence"/>
</dbReference>
<dbReference type="VEuPathDB" id="ToxoDB:EMH_0068780"/>
<keyword evidence="7" id="KW-0862">Zinc</keyword>
<keyword evidence="3 13" id="KW-0031">Aminopeptidase</keyword>
<feature type="signal peptide" evidence="10">
    <location>
        <begin position="1"/>
        <end position="19"/>
    </location>
</feature>
<dbReference type="GeneID" id="25381410"/>
<organism evidence="13 14">
    <name type="scientific">Eimeria mitis</name>
    <dbReference type="NCBI Taxonomy" id="44415"/>
    <lineage>
        <taxon>Eukaryota</taxon>
        <taxon>Sar</taxon>
        <taxon>Alveolata</taxon>
        <taxon>Apicomplexa</taxon>
        <taxon>Conoidasida</taxon>
        <taxon>Coccidia</taxon>
        <taxon>Eucoccidiorida</taxon>
        <taxon>Eimeriorina</taxon>
        <taxon>Eimeriidae</taxon>
        <taxon>Eimeria</taxon>
    </lineage>
</organism>
<feature type="region of interest" description="Disordered" evidence="9">
    <location>
        <begin position="79"/>
        <end position="107"/>
    </location>
</feature>
<dbReference type="Pfam" id="PF01433">
    <property type="entry name" value="Peptidase_M1"/>
    <property type="match status" value="2"/>
</dbReference>
<evidence type="ECO:0000313" key="13">
    <source>
        <dbReference type="EMBL" id="CDJ31687.1"/>
    </source>
</evidence>
<keyword evidence="4" id="KW-0645">Protease</keyword>
<accession>U6K654</accession>
<dbReference type="InterPro" id="IPR014782">
    <property type="entry name" value="Peptidase_M1_dom"/>
</dbReference>
<gene>
    <name evidence="13" type="ORF">EMH_0068780</name>
</gene>
<dbReference type="AlphaFoldDB" id="U6K654"/>
<name>U6K654_9EIME</name>
<dbReference type="OrthoDB" id="10031169at2759"/>
<evidence type="ECO:0000256" key="1">
    <source>
        <dbReference type="ARBA" id="ARBA00001947"/>
    </source>
</evidence>
<evidence type="ECO:0000256" key="4">
    <source>
        <dbReference type="ARBA" id="ARBA00022670"/>
    </source>
</evidence>
<evidence type="ECO:0000259" key="12">
    <source>
        <dbReference type="Pfam" id="PF17900"/>
    </source>
</evidence>
<evidence type="ECO:0000259" key="11">
    <source>
        <dbReference type="Pfam" id="PF01433"/>
    </source>
</evidence>
<dbReference type="InterPro" id="IPR045357">
    <property type="entry name" value="Aminopeptidase_N-like_N"/>
</dbReference>
<dbReference type="Gene3D" id="3.30.2010.30">
    <property type="match status" value="1"/>
</dbReference>
<dbReference type="Gene3D" id="2.60.40.1730">
    <property type="entry name" value="tricorn interacting facor f3 domain"/>
    <property type="match status" value="1"/>
</dbReference>
<feature type="compositionally biased region" description="Low complexity" evidence="9">
    <location>
        <begin position="79"/>
        <end position="90"/>
    </location>
</feature>
<dbReference type="RefSeq" id="XP_013354252.1">
    <property type="nucleotide sequence ID" value="XM_013498798.1"/>
</dbReference>
<feature type="domain" description="Aminopeptidase N-like N-terminal" evidence="12">
    <location>
        <begin position="131"/>
        <end position="307"/>
    </location>
</feature>
<dbReference type="GO" id="GO:0008270">
    <property type="term" value="F:zinc ion binding"/>
    <property type="evidence" value="ECO:0007669"/>
    <property type="project" value="InterPro"/>
</dbReference>
<dbReference type="FunFam" id="3.30.2010.30:FF:000002">
    <property type="entry name" value="Putative aminopeptidase N"/>
    <property type="match status" value="1"/>
</dbReference>
<keyword evidence="10" id="KW-0732">Signal</keyword>
<evidence type="ECO:0000256" key="3">
    <source>
        <dbReference type="ARBA" id="ARBA00022438"/>
    </source>
</evidence>
<dbReference type="Pfam" id="PF17900">
    <property type="entry name" value="Peptidase_M1_N"/>
    <property type="match status" value="1"/>
</dbReference>
<keyword evidence="6" id="KW-0378">Hydrolase</keyword>
<feature type="domain" description="Peptidase M1 membrane alanine aminopeptidase" evidence="11">
    <location>
        <begin position="355"/>
        <end position="395"/>
    </location>
</feature>
<reference evidence="13" key="2">
    <citation type="submission" date="2013-10" db="EMBL/GenBank/DDBJ databases">
        <authorList>
            <person name="Aslett M."/>
        </authorList>
    </citation>
    <scope>NUCLEOTIDE SEQUENCE [LARGE SCALE GENOMIC DNA]</scope>
    <source>
        <strain evidence="13">Houghton</strain>
    </source>
</reference>
<dbReference type="InterPro" id="IPR042097">
    <property type="entry name" value="Aminopeptidase_N-like_N_sf"/>
</dbReference>
<dbReference type="GO" id="GO:0006508">
    <property type="term" value="P:proteolysis"/>
    <property type="evidence" value="ECO:0007669"/>
    <property type="project" value="UniProtKB-KW"/>
</dbReference>
<protein>
    <submittedName>
        <fullName evidence="13">Aminopeptidase N, putative</fullName>
    </submittedName>
</protein>
<keyword evidence="14" id="KW-1185">Reference proteome</keyword>
<dbReference type="PANTHER" id="PTHR46322">
    <property type="entry name" value="PUROMYCIN-SENSITIVE AMINOPEPTIDASE"/>
    <property type="match status" value="1"/>
</dbReference>
<dbReference type="GO" id="GO:0004177">
    <property type="term" value="F:aminopeptidase activity"/>
    <property type="evidence" value="ECO:0007669"/>
    <property type="project" value="UniProtKB-KW"/>
</dbReference>
<dbReference type="SUPFAM" id="SSF55486">
    <property type="entry name" value="Metalloproteases ('zincins'), catalytic domain"/>
    <property type="match status" value="1"/>
</dbReference>
<evidence type="ECO:0000256" key="5">
    <source>
        <dbReference type="ARBA" id="ARBA00022723"/>
    </source>
</evidence>
<proteinExistence type="inferred from homology"/>